<dbReference type="PANTHER" id="PTHR30619">
    <property type="entry name" value="DNA INTERNALIZATION/COMPETENCE PROTEIN COMEC/REC2"/>
    <property type="match status" value="1"/>
</dbReference>
<dbReference type="InterPro" id="IPR052159">
    <property type="entry name" value="Competence_DNA_uptake"/>
</dbReference>
<keyword evidence="2" id="KW-1003">Cell membrane</keyword>
<dbReference type="EMBL" id="CP089286">
    <property type="protein sequence ID" value="UTO55540.1"/>
    <property type="molecule type" value="Genomic_DNA"/>
</dbReference>
<feature type="transmembrane region" description="Helical" evidence="6">
    <location>
        <begin position="25"/>
        <end position="43"/>
    </location>
</feature>
<protein>
    <submittedName>
        <fullName evidence="8">ComEC family competence protein</fullName>
    </submittedName>
</protein>
<keyword evidence="5 6" id="KW-0472">Membrane</keyword>
<dbReference type="PANTHER" id="PTHR30619:SF1">
    <property type="entry name" value="RECOMBINATION PROTEIN 2"/>
    <property type="match status" value="1"/>
</dbReference>
<evidence type="ECO:0000313" key="8">
    <source>
        <dbReference type="EMBL" id="UTO55540.1"/>
    </source>
</evidence>
<evidence type="ECO:0000313" key="9">
    <source>
        <dbReference type="EMBL" id="UTO56461.1"/>
    </source>
</evidence>
<evidence type="ECO:0000256" key="6">
    <source>
        <dbReference type="SAM" id="Phobius"/>
    </source>
</evidence>
<organism evidence="8 10">
    <name type="scientific">Neoehrlichia mikurensis</name>
    <dbReference type="NCBI Taxonomy" id="89586"/>
    <lineage>
        <taxon>Bacteria</taxon>
        <taxon>Pseudomonadati</taxon>
        <taxon>Pseudomonadota</taxon>
        <taxon>Alphaproteobacteria</taxon>
        <taxon>Rickettsiales</taxon>
        <taxon>Anaplasmataceae</taxon>
        <taxon>Candidatus Neoehrlichia</taxon>
    </lineage>
</organism>
<proteinExistence type="predicted"/>
<sequence>MTSLYKIKRIVNFIAESFVISKGSFIIFIPLFQGIGILLYFCLNYEPNKYFIAVLIFIEVVLIVLIVLLKQRYVFILVFMLLFGFIGIYFRVIYVATDILEHKVYVNYVIGTIKEMDYQPLHVRLLLCNIENVSYKIDCIRLVVRTKIDKTVKIGDKVSFSGVLYPPFISASKYDYDFSKVAYFSNISALGFTTSRVKIYLQQKKMVFSDYIERLRMNIYYRLSNGLKKDYCEIMSALLIGKRLGIKNSTMIDIRNAGLSHLFAISGLHLSFIAGLLFRIVRNILVLSEVVALKFNIKKIASVIGIMSSFIYLVIAGAPISAQRAFVMVSLVFVGIIIDREHNSLCSIAIAAFLILLFKPESLLFPSFQMSFIAVMSLVVNCDIFSKIAMSNNFANYFLSIILSSFIVSIASAPYVIYHFHCFSIGGLLANVIAIPLTTFIIIPFGVLYLFISGLSFKFFIPDIIEKSVSIVLFIANYISNIKVLIINCHSFSPSAILIITCGIIFLCLWKSRIRLYGIVFIVLGALIGIYYNTPDLLFTSNDIVVKEGDGKLYSIFRNHNIKSFISLSWSRQNGQVKIYKKNYVGKNKRLFCEHNRGCIYIKFEKKILIANNANYILDYCNNVDFIIQISDFVYPNECNTKYISNKKLQEYGVHYVWVDKSNIKIDNSYDHRPWHNIVHS</sequence>
<dbReference type="GO" id="GO:0005886">
    <property type="term" value="C:plasma membrane"/>
    <property type="evidence" value="ECO:0007669"/>
    <property type="project" value="UniProtKB-SubCell"/>
</dbReference>
<feature type="transmembrane region" description="Helical" evidence="6">
    <location>
        <begin position="429"/>
        <end position="452"/>
    </location>
</feature>
<feature type="transmembrane region" description="Helical" evidence="6">
    <location>
        <begin position="364"/>
        <end position="385"/>
    </location>
</feature>
<dbReference type="RefSeq" id="WP_218193925.1">
    <property type="nucleotide sequence ID" value="NZ_CP054597.1"/>
</dbReference>
<evidence type="ECO:0000256" key="2">
    <source>
        <dbReference type="ARBA" id="ARBA00022475"/>
    </source>
</evidence>
<evidence type="ECO:0000256" key="5">
    <source>
        <dbReference type="ARBA" id="ARBA00023136"/>
    </source>
</evidence>
<feature type="transmembrane region" description="Helical" evidence="6">
    <location>
        <begin position="50"/>
        <end position="69"/>
    </location>
</feature>
<feature type="transmembrane region" description="Helical" evidence="6">
    <location>
        <begin position="259"/>
        <end position="280"/>
    </location>
</feature>
<feature type="transmembrane region" description="Helical" evidence="6">
    <location>
        <begin position="397"/>
        <end position="417"/>
    </location>
</feature>
<evidence type="ECO:0000313" key="11">
    <source>
        <dbReference type="Proteomes" id="UP001059985"/>
    </source>
</evidence>
<dbReference type="Pfam" id="PF03772">
    <property type="entry name" value="Competence"/>
    <property type="match status" value="1"/>
</dbReference>
<feature type="transmembrane region" description="Helical" evidence="6">
    <location>
        <begin position="342"/>
        <end position="358"/>
    </location>
</feature>
<evidence type="ECO:0000259" key="7">
    <source>
        <dbReference type="Pfam" id="PF03772"/>
    </source>
</evidence>
<feature type="domain" description="ComEC/Rec2-related protein" evidence="7">
    <location>
        <begin position="238"/>
        <end position="513"/>
    </location>
</feature>
<feature type="transmembrane region" description="Helical" evidence="6">
    <location>
        <begin position="492"/>
        <end position="509"/>
    </location>
</feature>
<evidence type="ECO:0000256" key="3">
    <source>
        <dbReference type="ARBA" id="ARBA00022692"/>
    </source>
</evidence>
<accession>A0A9Q9BSF7</accession>
<evidence type="ECO:0000313" key="10">
    <source>
        <dbReference type="Proteomes" id="UP001059822"/>
    </source>
</evidence>
<feature type="transmembrane region" description="Helical" evidence="6">
    <location>
        <begin position="75"/>
        <end position="94"/>
    </location>
</feature>
<name>A0A9Q9BSF7_9RICK</name>
<keyword evidence="11" id="KW-1185">Reference proteome</keyword>
<evidence type="ECO:0000256" key="1">
    <source>
        <dbReference type="ARBA" id="ARBA00004651"/>
    </source>
</evidence>
<reference evidence="8" key="1">
    <citation type="journal article" date="2022" name="Microorganisms">
        <title>Assembly and Comparison of Ca. Neoehrlichia mikurensis Genomes.</title>
        <authorList>
            <person name="Azagi T."/>
            <person name="Dirks R.P."/>
            <person name="Yebra-Pimentel E.S."/>
            <person name="Schaap P.J."/>
            <person name="Koehorst J.J."/>
            <person name="Esser H.J."/>
            <person name="Sprong H."/>
        </authorList>
    </citation>
    <scope>NUCLEOTIDE SEQUENCE</scope>
    <source>
        <strain evidence="9">18-2804</strain>
        <strain evidence="8">18-2837</strain>
    </source>
</reference>
<feature type="transmembrane region" description="Helical" evidence="6">
    <location>
        <begin position="516"/>
        <end position="532"/>
    </location>
</feature>
<feature type="transmembrane region" description="Helical" evidence="6">
    <location>
        <begin position="300"/>
        <end position="321"/>
    </location>
</feature>
<dbReference type="EMBL" id="CP089285">
    <property type="protein sequence ID" value="UTO56461.1"/>
    <property type="molecule type" value="Genomic_DNA"/>
</dbReference>
<dbReference type="InterPro" id="IPR004477">
    <property type="entry name" value="ComEC_N"/>
</dbReference>
<dbReference type="Proteomes" id="UP001059985">
    <property type="component" value="Chromosome"/>
</dbReference>
<keyword evidence="4 6" id="KW-1133">Transmembrane helix</keyword>
<dbReference type="Proteomes" id="UP001059822">
    <property type="component" value="Chromosome"/>
</dbReference>
<keyword evidence="3 6" id="KW-0812">Transmembrane</keyword>
<dbReference type="AlphaFoldDB" id="A0A9Q9BSF7"/>
<feature type="transmembrane region" description="Helical" evidence="6">
    <location>
        <begin position="464"/>
        <end position="486"/>
    </location>
</feature>
<gene>
    <name evidence="9" type="ORF">LUA81_00370</name>
    <name evidence="8" type="ORF">LUA82_00370</name>
</gene>
<comment type="subcellular location">
    <subcellularLocation>
        <location evidence="1">Cell membrane</location>
        <topology evidence="1">Multi-pass membrane protein</topology>
    </subcellularLocation>
</comment>
<dbReference type="NCBIfam" id="TIGR00360">
    <property type="entry name" value="ComEC_N-term"/>
    <property type="match status" value="1"/>
</dbReference>
<evidence type="ECO:0000256" key="4">
    <source>
        <dbReference type="ARBA" id="ARBA00022989"/>
    </source>
</evidence>